<comment type="caution">
    <text evidence="4">The sequence shown here is derived from an EMBL/GenBank/DDBJ whole genome shotgun (WGS) entry which is preliminary data.</text>
</comment>
<dbReference type="OrthoDB" id="5962at2759"/>
<dbReference type="AlphaFoldDB" id="A0A7J7IGJ9"/>
<dbReference type="PANTHER" id="PTHR28573:SF1">
    <property type="entry name" value="SPINDLE AND KINETOCHORE-ASSOCIATED PROTEIN 1"/>
    <property type="match status" value="1"/>
</dbReference>
<dbReference type="Gene3D" id="1.10.10.1890">
    <property type="entry name" value="Ska1 microtubule binding domain-like"/>
    <property type="match status" value="1"/>
</dbReference>
<dbReference type="GO" id="GO:0007059">
    <property type="term" value="P:chromosome segregation"/>
    <property type="evidence" value="ECO:0007669"/>
    <property type="project" value="InterPro"/>
</dbReference>
<dbReference type="EMBL" id="VWRR01000011">
    <property type="protein sequence ID" value="KAF6002148.1"/>
    <property type="molecule type" value="Genomic_DNA"/>
</dbReference>
<evidence type="ECO:0000256" key="3">
    <source>
        <dbReference type="SAM" id="MobiDB-lite"/>
    </source>
</evidence>
<dbReference type="GO" id="GO:0072686">
    <property type="term" value="C:mitotic spindle"/>
    <property type="evidence" value="ECO:0007669"/>
    <property type="project" value="TreeGrafter"/>
</dbReference>
<dbReference type="Proteomes" id="UP000530660">
    <property type="component" value="Unassembled WGS sequence"/>
</dbReference>
<dbReference type="GO" id="GO:0008017">
    <property type="term" value="F:microtubule binding"/>
    <property type="evidence" value="ECO:0007669"/>
    <property type="project" value="InterPro"/>
</dbReference>
<evidence type="ECO:0000256" key="1">
    <source>
        <dbReference type="ARBA" id="ARBA00006836"/>
    </source>
</evidence>
<organism evidence="4 5">
    <name type="scientific">Cyanidiococcus yangmingshanensis</name>
    <dbReference type="NCBI Taxonomy" id="2690220"/>
    <lineage>
        <taxon>Eukaryota</taxon>
        <taxon>Rhodophyta</taxon>
        <taxon>Bangiophyceae</taxon>
        <taxon>Cyanidiales</taxon>
        <taxon>Cyanidiaceae</taxon>
        <taxon>Cyanidiococcus</taxon>
    </lineage>
</organism>
<name>A0A7J7IGJ9_9RHOD</name>
<dbReference type="FunFam" id="1.10.10.1890:FF:000002">
    <property type="entry name" value="Spindle and kinetochore-associated protein 1"/>
    <property type="match status" value="1"/>
</dbReference>
<dbReference type="InterPro" id="IPR009829">
    <property type="entry name" value="SKA1"/>
</dbReference>
<dbReference type="GO" id="GO:0031110">
    <property type="term" value="P:regulation of microtubule polymerization or depolymerization"/>
    <property type="evidence" value="ECO:0007669"/>
    <property type="project" value="TreeGrafter"/>
</dbReference>
<accession>A0A7J7IGJ9</accession>
<reference evidence="4 5" key="1">
    <citation type="journal article" date="2020" name="J. Phycol.">
        <title>Comparative genome analysis reveals Cyanidiococcus gen. nov., a new extremophilic red algal genus sister to Cyanidioschyzon (Cyanidioschyzonaceae, Rhodophyta).</title>
        <authorList>
            <person name="Liu S.-L."/>
            <person name="Chiang Y.-R."/>
            <person name="Yoon H.S."/>
            <person name="Fu H.-Y."/>
        </authorList>
    </citation>
    <scope>NUCLEOTIDE SEQUENCE [LARGE SCALE GENOMIC DNA]</scope>
    <source>
        <strain evidence="4 5">THAL066</strain>
    </source>
</reference>
<evidence type="ECO:0000313" key="5">
    <source>
        <dbReference type="Proteomes" id="UP000530660"/>
    </source>
</evidence>
<evidence type="ECO:0000256" key="2">
    <source>
        <dbReference type="ARBA" id="ARBA00023054"/>
    </source>
</evidence>
<feature type="compositionally biased region" description="Polar residues" evidence="3">
    <location>
        <begin position="121"/>
        <end position="131"/>
    </location>
</feature>
<comment type="similarity">
    <text evidence="1">Belongs to the SKA1 family.</text>
</comment>
<dbReference type="PANTHER" id="PTHR28573">
    <property type="entry name" value="SPINDLE AND KINETOCHORE-ASSOCIATED PROTEIN 1"/>
    <property type="match status" value="1"/>
</dbReference>
<sequence>MLPSLDENTEVRFEGHPAEKQMVVVAKHLGDDAAELVRRVRVLKWLALMRSSEQSPALREHLLATHEQLGSAETHFFTIKAYVEAELHFAGQMKELCWQVREQRRRWRCLQLAWQRRASAGQPNDSSSAVSTPGVLQEVSSAHDQREDRDGVESGTLRQGRHRSLAPSTAQGTCAVPSMAPVEEAELQRVPSYIRGRVTLERIQKALEDIENILRHKYMLLRRPKHELTSAQLDQRCRYEDMETEETRGQYFFAEPDIKSCASLKQDTTGKALINVLRHLGRVRESRAATHCRIWIVSVGLS</sequence>
<keyword evidence="5" id="KW-1185">Reference proteome</keyword>
<dbReference type="GO" id="GO:0000940">
    <property type="term" value="C:outer kinetochore"/>
    <property type="evidence" value="ECO:0007669"/>
    <property type="project" value="TreeGrafter"/>
</dbReference>
<dbReference type="Pfam" id="PF07160">
    <property type="entry name" value="SKA1"/>
    <property type="match status" value="1"/>
</dbReference>
<dbReference type="InterPro" id="IPR042031">
    <property type="entry name" value="SKA1_MBD_sf"/>
</dbReference>
<feature type="region of interest" description="Disordered" evidence="3">
    <location>
        <begin position="120"/>
        <end position="175"/>
    </location>
</feature>
<keyword evidence="2" id="KW-0175">Coiled coil</keyword>
<feature type="compositionally biased region" description="Basic and acidic residues" evidence="3">
    <location>
        <begin position="141"/>
        <end position="152"/>
    </location>
</feature>
<dbReference type="GO" id="GO:0000278">
    <property type="term" value="P:mitotic cell cycle"/>
    <property type="evidence" value="ECO:0007669"/>
    <property type="project" value="TreeGrafter"/>
</dbReference>
<gene>
    <name evidence="4" type="primary">SKA1</name>
    <name evidence="4" type="ORF">F1559_001390</name>
</gene>
<dbReference type="GO" id="GO:0005876">
    <property type="term" value="C:spindle microtubule"/>
    <property type="evidence" value="ECO:0007669"/>
    <property type="project" value="TreeGrafter"/>
</dbReference>
<proteinExistence type="inferred from homology"/>
<dbReference type="GO" id="GO:0051301">
    <property type="term" value="P:cell division"/>
    <property type="evidence" value="ECO:0007669"/>
    <property type="project" value="InterPro"/>
</dbReference>
<protein>
    <submittedName>
        <fullName evidence="4">Spindle and kinetochore associated complex subunit 1</fullName>
    </submittedName>
</protein>
<evidence type="ECO:0000313" key="4">
    <source>
        <dbReference type="EMBL" id="KAF6002148.1"/>
    </source>
</evidence>